<dbReference type="OrthoDB" id="337038at2759"/>
<dbReference type="InterPro" id="IPR018244">
    <property type="entry name" value="Allrgn_V5/Tpx1_CS"/>
</dbReference>
<accession>Q6NE90</accession>
<dbReference type="AlphaFoldDB" id="Q6NE90"/>
<dbReference type="Pfam" id="PF00188">
    <property type="entry name" value="CAP"/>
    <property type="match status" value="1"/>
</dbReference>
<protein>
    <submittedName>
        <fullName evidence="1">Related to pathogenesis-related protein 1</fullName>
    </submittedName>
</protein>
<dbReference type="PANTHER" id="PTHR10334">
    <property type="entry name" value="CYSTEINE-RICH SECRETORY PROTEIN-RELATED"/>
    <property type="match status" value="1"/>
</dbReference>
<dbReference type="SMART" id="SM00198">
    <property type="entry name" value="SCP"/>
    <property type="match status" value="1"/>
</dbReference>
<organism evidence="1">
    <name type="scientific">Neurospora crassa</name>
    <dbReference type="NCBI Taxonomy" id="5141"/>
    <lineage>
        <taxon>Eukaryota</taxon>
        <taxon>Fungi</taxon>
        <taxon>Dikarya</taxon>
        <taxon>Ascomycota</taxon>
        <taxon>Pezizomycotina</taxon>
        <taxon>Sordariomycetes</taxon>
        <taxon>Sordariomycetidae</taxon>
        <taxon>Sordariales</taxon>
        <taxon>Sordariaceae</taxon>
        <taxon>Neurospora</taxon>
    </lineage>
</organism>
<dbReference type="HOGENOM" id="CLU_035730_6_2_1"/>
<dbReference type="SMR" id="Q6NE90"/>
<dbReference type="EMBL" id="BX295538">
    <property type="protein sequence ID" value="CAF06272.1"/>
    <property type="molecule type" value="Genomic_DNA"/>
</dbReference>
<dbReference type="OMA" id="GCAARWC"/>
<dbReference type="VEuPathDB" id="FungiDB:NCU05618"/>
<reference evidence="1" key="2">
    <citation type="submission" date="2004-01" db="EMBL/GenBank/DDBJ databases">
        <authorList>
            <person name="German Neurospora genome project"/>
        </authorList>
    </citation>
    <scope>NUCLEOTIDE SEQUENCE</scope>
</reference>
<dbReference type="eggNOG" id="KOG3017">
    <property type="taxonomic scope" value="Eukaryota"/>
</dbReference>
<reference evidence="1" key="1">
    <citation type="submission" date="2003-03" db="EMBL/GenBank/DDBJ databases">
        <authorList>
            <person name="Schulte U."/>
            <person name="Aign V."/>
            <person name="Hoheisel J."/>
            <person name="Brandt P."/>
            <person name="Fartmann B."/>
            <person name="Holland R."/>
            <person name="Nyakatura G."/>
            <person name="Mewes H.W."/>
            <person name="Mannhaupt G."/>
        </authorList>
    </citation>
    <scope>NUCLEOTIDE SEQUENCE</scope>
</reference>
<dbReference type="InterPro" id="IPR035940">
    <property type="entry name" value="CAP_sf"/>
</dbReference>
<dbReference type="PROSITE" id="PS01009">
    <property type="entry name" value="CRISP_1"/>
    <property type="match status" value="1"/>
</dbReference>
<dbReference type="InterPro" id="IPR001283">
    <property type="entry name" value="CRISP-related"/>
</dbReference>
<dbReference type="PRINTS" id="PR00837">
    <property type="entry name" value="V5TPXLIKE"/>
</dbReference>
<dbReference type="InterPro" id="IPR014044">
    <property type="entry name" value="CAP_dom"/>
</dbReference>
<sequence length="314" mass="34254">MRLHTITNLSTTLFTIFTILTFNHVLPVQATPQQQPSKASIFHVRHVDNLSLNTHHPKPTPPAELLPLQQHAKEPITISTITIIITATATVATPSNTPASSSVPSSFLNPALFTSALLNSTNFYRAQHNASAVIYNDTLSSFASHYLDKLGLPFSSSSSSSSLVSQSKSKSKSKSFSSTTTTTKCELTHSQGPYGENLALGCSDVQSCVEMWGNERARYDFGRAKFGEDTGHFTQLVWKDTTDVGCAARWCQGWNAGRGGWYLVCEYWPRGNVVGEFGSMVQRRVEGNGGGSRVRAEWRVMVGVVVVGGWMVFG</sequence>
<dbReference type="Gene3D" id="3.40.33.10">
    <property type="entry name" value="CAP"/>
    <property type="match status" value="1"/>
</dbReference>
<proteinExistence type="predicted"/>
<dbReference type="GO" id="GO:0005576">
    <property type="term" value="C:extracellular region"/>
    <property type="evidence" value="ECO:0007669"/>
    <property type="project" value="InterPro"/>
</dbReference>
<gene>
    <name evidence="1" type="ORF">45B12.050</name>
</gene>
<name>Q6NE90_NEUCS</name>
<dbReference type="SUPFAM" id="SSF55797">
    <property type="entry name" value="PR-1-like"/>
    <property type="match status" value="1"/>
</dbReference>
<evidence type="ECO:0000313" key="1">
    <source>
        <dbReference type="EMBL" id="CAF06272.1"/>
    </source>
</evidence>